<dbReference type="RefSeq" id="WP_216713661.1">
    <property type="nucleotide sequence ID" value="NZ_JACVEL010000002.1"/>
</dbReference>
<proteinExistence type="predicted"/>
<evidence type="ECO:0008006" key="6">
    <source>
        <dbReference type="Google" id="ProtNLM"/>
    </source>
</evidence>
<protein>
    <recommendedName>
        <fullName evidence="6">TonB-dependent receptor</fullName>
    </recommendedName>
</protein>
<dbReference type="EMBL" id="JACVEL010000002">
    <property type="protein sequence ID" value="MBC9811831.1"/>
    <property type="molecule type" value="Genomic_DNA"/>
</dbReference>
<dbReference type="GO" id="GO:0009279">
    <property type="term" value="C:cell outer membrane"/>
    <property type="evidence" value="ECO:0007669"/>
    <property type="project" value="UniProtKB-SubCell"/>
</dbReference>
<dbReference type="InterPro" id="IPR036942">
    <property type="entry name" value="Beta-barrel_TonB_sf"/>
</dbReference>
<dbReference type="AlphaFoldDB" id="A0A8J6TX17"/>
<reference evidence="4" key="1">
    <citation type="submission" date="2020-09" db="EMBL/GenBank/DDBJ databases">
        <title>Taishania pollutisoli gen. nov., sp. nov., Isolated from Tetrabromobisphenol A-Contaminated Soil.</title>
        <authorList>
            <person name="Chen Q."/>
        </authorList>
    </citation>
    <scope>NUCLEOTIDE SEQUENCE</scope>
    <source>
        <strain evidence="4">CZZ-1</strain>
    </source>
</reference>
<name>A0A8J6TX17_9FLAO</name>
<comment type="subcellular location">
    <subcellularLocation>
        <location evidence="1">Cell outer membrane</location>
    </subcellularLocation>
</comment>
<evidence type="ECO:0000313" key="5">
    <source>
        <dbReference type="Proteomes" id="UP000652681"/>
    </source>
</evidence>
<sequence>MKTFISIVFLGIGSAVLAQDVILQGQTRREIEKAQRIAGRPVIDDTIIQQKVTEYPLLSTQFKTTTEVDRIEPATIKIKEQLDQLYTTYIKLGVGTELMPLGEVYFNNTRSRKYVYGANVKHLSSWGNIPGYERNTFDRTSIGAYGGINEKRYQLLGDFHYRNQGLHYYAIQAPLDSLGKDRTRQRYNDLGFDVLYKSNAKIDTFGINYQLGLKYNHFNTLKPSIDSLADWRSRENFFAINGLGEYRLNENIYSVGLDIMHNKYRYGNETDSISPIDTAIVRPNTIISLKPSFKTYLWNDKFKATVGLDLTVNADGKTKVHIYPVAEVKYSLFNDMFIPYIGVRGGMKQTSLKSLTLENEFLRPNVAMKNENTAIDVYGGFKGTLSRSISFNIGGGYSFIQNMALFVNDTVYSPGNRFDVIFDTAKVFTLEGSISYQMLEKLKIDVLGRYRSYELRNNVHAWNRPDFELVTRVHYNLFDKFYANFDFKLETGRKALVYAPGDGVQEEDLQYFRKLGAIYDFNLGLEYRYTRRLSVFVQLNNIAAQRYQRWYNAPVHSFQVLGGLTFRL</sequence>
<gene>
    <name evidence="4" type="ORF">H9Y05_05010</name>
</gene>
<comment type="caution">
    <text evidence="4">The sequence shown here is derived from an EMBL/GenBank/DDBJ whole genome shotgun (WGS) entry which is preliminary data.</text>
</comment>
<keyword evidence="5" id="KW-1185">Reference proteome</keyword>
<organism evidence="4 5">
    <name type="scientific">Taishania pollutisoli</name>
    <dbReference type="NCBI Taxonomy" id="2766479"/>
    <lineage>
        <taxon>Bacteria</taxon>
        <taxon>Pseudomonadati</taxon>
        <taxon>Bacteroidota</taxon>
        <taxon>Flavobacteriia</taxon>
        <taxon>Flavobacteriales</taxon>
        <taxon>Crocinitomicaceae</taxon>
        <taxon>Taishania</taxon>
    </lineage>
</organism>
<evidence type="ECO:0000256" key="1">
    <source>
        <dbReference type="ARBA" id="ARBA00004442"/>
    </source>
</evidence>
<dbReference type="Proteomes" id="UP000652681">
    <property type="component" value="Unassembled WGS sequence"/>
</dbReference>
<keyword evidence="2" id="KW-0472">Membrane</keyword>
<evidence type="ECO:0000256" key="2">
    <source>
        <dbReference type="ARBA" id="ARBA00023136"/>
    </source>
</evidence>
<keyword evidence="3" id="KW-0998">Cell outer membrane</keyword>
<accession>A0A8J6TX17</accession>
<dbReference type="SUPFAM" id="SSF56935">
    <property type="entry name" value="Porins"/>
    <property type="match status" value="1"/>
</dbReference>
<evidence type="ECO:0000313" key="4">
    <source>
        <dbReference type="EMBL" id="MBC9811831.1"/>
    </source>
</evidence>
<evidence type="ECO:0000256" key="3">
    <source>
        <dbReference type="ARBA" id="ARBA00023237"/>
    </source>
</evidence>
<dbReference type="Gene3D" id="2.40.170.20">
    <property type="entry name" value="TonB-dependent receptor, beta-barrel domain"/>
    <property type="match status" value="1"/>
</dbReference>